<protein>
    <submittedName>
        <fullName evidence="2">Uncharacterized protein</fullName>
    </submittedName>
</protein>
<feature type="transmembrane region" description="Helical" evidence="1">
    <location>
        <begin position="35"/>
        <end position="55"/>
    </location>
</feature>
<accession>A0A6C0E7E7</accession>
<feature type="transmembrane region" description="Helical" evidence="1">
    <location>
        <begin position="106"/>
        <end position="126"/>
    </location>
</feature>
<keyword evidence="1" id="KW-1133">Transmembrane helix</keyword>
<dbReference type="AlphaFoldDB" id="A0A6C0E7E7"/>
<reference evidence="2" key="1">
    <citation type="journal article" date="2020" name="Nature">
        <title>Giant virus diversity and host interactions through global metagenomics.</title>
        <authorList>
            <person name="Schulz F."/>
            <person name="Roux S."/>
            <person name="Paez-Espino D."/>
            <person name="Jungbluth S."/>
            <person name="Walsh D.A."/>
            <person name="Denef V.J."/>
            <person name="McMahon K.D."/>
            <person name="Konstantinidis K.T."/>
            <person name="Eloe-Fadrosh E.A."/>
            <person name="Kyrpides N.C."/>
            <person name="Woyke T."/>
        </authorList>
    </citation>
    <scope>NUCLEOTIDE SEQUENCE</scope>
    <source>
        <strain evidence="2">GVMAG-M-3300023179-116</strain>
    </source>
</reference>
<evidence type="ECO:0000256" key="1">
    <source>
        <dbReference type="SAM" id="Phobius"/>
    </source>
</evidence>
<dbReference type="EMBL" id="MN739730">
    <property type="protein sequence ID" value="QHT23345.1"/>
    <property type="molecule type" value="Genomic_DNA"/>
</dbReference>
<keyword evidence="1" id="KW-0472">Membrane</keyword>
<evidence type="ECO:0000313" key="2">
    <source>
        <dbReference type="EMBL" id="QHT23345.1"/>
    </source>
</evidence>
<proteinExistence type="predicted"/>
<keyword evidence="1" id="KW-0812">Transmembrane</keyword>
<feature type="transmembrane region" description="Helical" evidence="1">
    <location>
        <begin position="173"/>
        <end position="192"/>
    </location>
</feature>
<feature type="transmembrane region" description="Helical" evidence="1">
    <location>
        <begin position="75"/>
        <end position="94"/>
    </location>
</feature>
<name>A0A6C0E7E7_9ZZZZ</name>
<organism evidence="2">
    <name type="scientific">viral metagenome</name>
    <dbReference type="NCBI Taxonomy" id="1070528"/>
    <lineage>
        <taxon>unclassified sequences</taxon>
        <taxon>metagenomes</taxon>
        <taxon>organismal metagenomes</taxon>
    </lineage>
</organism>
<sequence length="194" mass="22651">MTTMNNTQPNTNQRKTIMKYADISNFYKISDYLPILNGCINSELTVIYLTFFTLYLTVGDTDAVKLWHEKYNLTISLLSISTMMIIIVLARLCYTLIFNEYTVYRFTFLCVLIQLVYDGLYFLIFYHKLPDGFKLFNYLDINAKDISYRTSTESVTTIILASFLSSNFATYTLNSNLVLLIVSFYFIPFFIYNS</sequence>